<keyword evidence="1" id="KW-1133">Transmembrane helix</keyword>
<evidence type="ECO:0000313" key="2">
    <source>
        <dbReference type="EMBL" id="KAJ1255278.1"/>
    </source>
</evidence>
<gene>
    <name evidence="2" type="ORF">BS78_K268100</name>
</gene>
<keyword evidence="1" id="KW-0472">Membrane</keyword>
<keyword evidence="1" id="KW-0812">Transmembrane</keyword>
<evidence type="ECO:0000313" key="3">
    <source>
        <dbReference type="Proteomes" id="UP001164776"/>
    </source>
</evidence>
<accession>A0A9W8CDZ6</accession>
<organism evidence="2 3">
    <name type="scientific">Paspalum vaginatum</name>
    <name type="common">seashore paspalum</name>
    <dbReference type="NCBI Taxonomy" id="158149"/>
    <lineage>
        <taxon>Eukaryota</taxon>
        <taxon>Viridiplantae</taxon>
        <taxon>Streptophyta</taxon>
        <taxon>Embryophyta</taxon>
        <taxon>Tracheophyta</taxon>
        <taxon>Spermatophyta</taxon>
        <taxon>Magnoliopsida</taxon>
        <taxon>Liliopsida</taxon>
        <taxon>Poales</taxon>
        <taxon>Poaceae</taxon>
        <taxon>PACMAD clade</taxon>
        <taxon>Panicoideae</taxon>
        <taxon>Andropogonodae</taxon>
        <taxon>Paspaleae</taxon>
        <taxon>Paspalinae</taxon>
        <taxon>Paspalum</taxon>
    </lineage>
</organism>
<comment type="caution">
    <text evidence="2">The sequence shown here is derived from an EMBL/GenBank/DDBJ whole genome shotgun (WGS) entry which is preliminary data.</text>
</comment>
<sequence>MRYPFPSVSLRPSRLTTSLNTCHRSSLLCIPSPLSLEPALLWKNFSIWYVFVTLLSFLIPAFPMCLLWQLLCVYFPTIFGLETIEVPPLSMLAKLVKVRLRAFVSLFPLFVSSSRDAKLFASRCCACYFCVRSTSASRELVGREYSNQMSRSFNFSCRPRIVGSLLV</sequence>
<dbReference type="Proteomes" id="UP001164776">
    <property type="component" value="Unassembled WGS sequence"/>
</dbReference>
<name>A0A9W8CDZ6_9POAL</name>
<feature type="transmembrane region" description="Helical" evidence="1">
    <location>
        <begin position="47"/>
        <end position="71"/>
    </location>
</feature>
<protein>
    <submittedName>
        <fullName evidence="2">Uncharacterized protein</fullName>
    </submittedName>
</protein>
<evidence type="ECO:0000256" key="1">
    <source>
        <dbReference type="SAM" id="Phobius"/>
    </source>
</evidence>
<dbReference type="AlphaFoldDB" id="A0A9W8CDZ6"/>
<reference evidence="2 3" key="1">
    <citation type="submission" date="2022-10" db="EMBL/GenBank/DDBJ databases">
        <title>WGS assembly of Paspalum vaginatum 540-79.</title>
        <authorList>
            <person name="Sun G."/>
            <person name="Wase N."/>
            <person name="Shu S."/>
            <person name="Jenkins J."/>
            <person name="Zhou B."/>
            <person name="Torres-Rodriguez J."/>
            <person name="Chen C."/>
            <person name="Sandor L."/>
            <person name="Plott C."/>
            <person name="Yoshinga Y."/>
            <person name="Daum C."/>
            <person name="Qi P."/>
            <person name="Barry K."/>
            <person name="Lipzen A."/>
            <person name="Berry L."/>
            <person name="Pedersen C."/>
            <person name="Gottilla T."/>
            <person name="Foltz A."/>
            <person name="Yu H."/>
            <person name="O'Malley R."/>
            <person name="Zhang C."/>
            <person name="Devos K."/>
            <person name="Sigmon B."/>
            <person name="Yu B."/>
            <person name="Obata T."/>
            <person name="Schmutz J."/>
            <person name="Schnable J."/>
        </authorList>
    </citation>
    <scope>NUCLEOTIDE SEQUENCE [LARGE SCALE GENOMIC DNA]</scope>
    <source>
        <strain evidence="3">cv. 540-79</strain>
    </source>
</reference>
<proteinExistence type="predicted"/>
<dbReference type="EMBL" id="MU629765">
    <property type="protein sequence ID" value="KAJ1255278.1"/>
    <property type="molecule type" value="Genomic_DNA"/>
</dbReference>
<keyword evidence="3" id="KW-1185">Reference proteome</keyword>